<protein>
    <submittedName>
        <fullName evidence="1">Uncharacterized protein</fullName>
    </submittedName>
</protein>
<evidence type="ECO:0000313" key="2">
    <source>
        <dbReference type="Proteomes" id="UP000006045"/>
    </source>
</evidence>
<reference evidence="1 2" key="1">
    <citation type="submission" date="2012-08" db="EMBL/GenBank/DDBJ databases">
        <title>The genome of cave-isolated P. fluorescens strain R124 demonstrates phenotypic adaptation to the mineral environment.</title>
        <authorList>
            <person name="Barton M.D."/>
            <person name="Petronio M."/>
            <person name="Giarrizzo J.G."/>
            <person name="Bowling B.V."/>
            <person name="Barton H.A."/>
        </authorList>
    </citation>
    <scope>NUCLEOTIDE SEQUENCE [LARGE SCALE GENOMIC DNA]</scope>
    <source>
        <strain evidence="1 2">R124</strain>
    </source>
</reference>
<dbReference type="Proteomes" id="UP000006045">
    <property type="component" value="Chromosome"/>
</dbReference>
<evidence type="ECO:0000313" key="1">
    <source>
        <dbReference type="EMBL" id="EJZ58594.1"/>
    </source>
</evidence>
<dbReference type="AlphaFoldDB" id="A0A7U9CS98"/>
<name>A0A7U9CS98_PSEFL</name>
<accession>A0A7U9CS98</accession>
<dbReference type="EMBL" id="CM001561">
    <property type="protein sequence ID" value="EJZ58594.1"/>
    <property type="molecule type" value="Genomic_DNA"/>
</dbReference>
<gene>
    <name evidence="1" type="ORF">I1A_002925</name>
</gene>
<sequence length="112" mass="12177">MGCATLGYKSRVAGSQMGASTTISVQMCLAFERALSPYLSASGFVVNLSALSSPYRNHGNNQNLVLYAIDQPVSSTAKLDFVSVSQPSKSIGRNVRIDQTCRELFLELILKW</sequence>
<organism evidence="1 2">
    <name type="scientific">Pseudomonas fluorescens R124</name>
    <dbReference type="NCBI Taxonomy" id="743713"/>
    <lineage>
        <taxon>Bacteria</taxon>
        <taxon>Pseudomonadati</taxon>
        <taxon>Pseudomonadota</taxon>
        <taxon>Gammaproteobacteria</taxon>
        <taxon>Pseudomonadales</taxon>
        <taxon>Pseudomonadaceae</taxon>
        <taxon>Pseudomonas</taxon>
    </lineage>
</organism>
<proteinExistence type="predicted"/>